<dbReference type="Proteomes" id="UP000095751">
    <property type="component" value="Unassembled WGS sequence"/>
</dbReference>
<protein>
    <submittedName>
        <fullName evidence="2">Uncharacterized protein</fullName>
    </submittedName>
</protein>
<dbReference type="EMBL" id="KV784369">
    <property type="protein sequence ID" value="OEU11126.1"/>
    <property type="molecule type" value="Genomic_DNA"/>
</dbReference>
<proteinExistence type="predicted"/>
<accession>A0A1E7EZ70</accession>
<evidence type="ECO:0000313" key="3">
    <source>
        <dbReference type="Proteomes" id="UP000095751"/>
    </source>
</evidence>
<evidence type="ECO:0000313" key="2">
    <source>
        <dbReference type="EMBL" id="OEU11126.1"/>
    </source>
</evidence>
<name>A0A1E7EZ70_9STRA</name>
<feature type="compositionally biased region" description="Low complexity" evidence="1">
    <location>
        <begin position="48"/>
        <end position="67"/>
    </location>
</feature>
<dbReference type="AlphaFoldDB" id="A0A1E7EZ70"/>
<sequence length="168" mass="18142">MAKNINNSNMQQADGTNTYPTSPHIAITSNFVDDILLMLLVLLSSSKSKSKSSSSSSSSSKRSNSNSINPNTNEIASVASGNSHDGSIKSGNTSGNETDADDRIITSMPYHLSSSPSVLCNYNNNFINNEDIRRNRILPTNDEGNQADIEDNNNSNIDSINAPRQLLF</sequence>
<keyword evidence="3" id="KW-1185">Reference proteome</keyword>
<feature type="region of interest" description="Disordered" evidence="1">
    <location>
        <begin position="48"/>
        <end position="101"/>
    </location>
</feature>
<dbReference type="InParanoid" id="A0A1E7EZ70"/>
<organism evidence="2 3">
    <name type="scientific">Fragilariopsis cylindrus CCMP1102</name>
    <dbReference type="NCBI Taxonomy" id="635003"/>
    <lineage>
        <taxon>Eukaryota</taxon>
        <taxon>Sar</taxon>
        <taxon>Stramenopiles</taxon>
        <taxon>Ochrophyta</taxon>
        <taxon>Bacillariophyta</taxon>
        <taxon>Bacillariophyceae</taxon>
        <taxon>Bacillariophycidae</taxon>
        <taxon>Bacillariales</taxon>
        <taxon>Bacillariaceae</taxon>
        <taxon>Fragilariopsis</taxon>
    </lineage>
</organism>
<dbReference type="KEGG" id="fcy:FRACYDRAFT_246238"/>
<gene>
    <name evidence="2" type="ORF">FRACYDRAFT_246238</name>
</gene>
<evidence type="ECO:0000256" key="1">
    <source>
        <dbReference type="SAM" id="MobiDB-lite"/>
    </source>
</evidence>
<feature type="compositionally biased region" description="Polar residues" evidence="1">
    <location>
        <begin position="68"/>
        <end position="97"/>
    </location>
</feature>
<reference evidence="2 3" key="1">
    <citation type="submission" date="2016-09" db="EMBL/GenBank/DDBJ databases">
        <title>Extensive genetic diversity and differential bi-allelic expression allows diatom success in the polar Southern Ocean.</title>
        <authorList>
            <consortium name="DOE Joint Genome Institute"/>
            <person name="Mock T."/>
            <person name="Otillar R.P."/>
            <person name="Strauss J."/>
            <person name="Dupont C."/>
            <person name="Frickenhaus S."/>
            <person name="Maumus F."/>
            <person name="Mcmullan M."/>
            <person name="Sanges R."/>
            <person name="Schmutz J."/>
            <person name="Toseland A."/>
            <person name="Valas R."/>
            <person name="Veluchamy A."/>
            <person name="Ward B.J."/>
            <person name="Allen A."/>
            <person name="Barry K."/>
            <person name="Falciatore A."/>
            <person name="Ferrante M."/>
            <person name="Fortunato A.E."/>
            <person name="Gloeckner G."/>
            <person name="Gruber A."/>
            <person name="Hipkin R."/>
            <person name="Janech M."/>
            <person name="Kroth P."/>
            <person name="Leese F."/>
            <person name="Lindquist E."/>
            <person name="Lyon B.R."/>
            <person name="Martin J."/>
            <person name="Mayer C."/>
            <person name="Parker M."/>
            <person name="Quesneville H."/>
            <person name="Raymond J."/>
            <person name="Uhlig C."/>
            <person name="Valentin K.U."/>
            <person name="Worden A.Z."/>
            <person name="Armbrust E.V."/>
            <person name="Bowler C."/>
            <person name="Green B."/>
            <person name="Moulton V."/>
            <person name="Van Oosterhout C."/>
            <person name="Grigoriev I."/>
        </authorList>
    </citation>
    <scope>NUCLEOTIDE SEQUENCE [LARGE SCALE GENOMIC DNA]</scope>
    <source>
        <strain evidence="2 3">CCMP1102</strain>
    </source>
</reference>